<keyword evidence="4" id="KW-1185">Reference proteome</keyword>
<dbReference type="Gene3D" id="3.30.420.10">
    <property type="entry name" value="Ribonuclease H-like superfamily/Ribonuclease H"/>
    <property type="match status" value="1"/>
</dbReference>
<dbReference type="Proteomes" id="UP000830375">
    <property type="component" value="Unassembled WGS sequence"/>
</dbReference>
<evidence type="ECO:0000313" key="4">
    <source>
        <dbReference type="Proteomes" id="UP000830375"/>
    </source>
</evidence>
<dbReference type="Pfam" id="PF13358">
    <property type="entry name" value="DDE_3"/>
    <property type="match status" value="1"/>
</dbReference>
<evidence type="ECO:0000313" key="3">
    <source>
        <dbReference type="EMBL" id="KAI2652733.1"/>
    </source>
</evidence>
<organism evidence="3 4">
    <name type="scientific">Labeo rohita</name>
    <name type="common">Indian major carp</name>
    <name type="synonym">Cyprinus rohita</name>
    <dbReference type="NCBI Taxonomy" id="84645"/>
    <lineage>
        <taxon>Eukaryota</taxon>
        <taxon>Metazoa</taxon>
        <taxon>Chordata</taxon>
        <taxon>Craniata</taxon>
        <taxon>Vertebrata</taxon>
        <taxon>Euteleostomi</taxon>
        <taxon>Actinopterygii</taxon>
        <taxon>Neopterygii</taxon>
        <taxon>Teleostei</taxon>
        <taxon>Ostariophysi</taxon>
        <taxon>Cypriniformes</taxon>
        <taxon>Cyprinidae</taxon>
        <taxon>Labeoninae</taxon>
        <taxon>Labeonini</taxon>
        <taxon>Labeo</taxon>
    </lineage>
</organism>
<accession>A0ABQ8LPZ9</accession>
<dbReference type="InterPro" id="IPR036397">
    <property type="entry name" value="RNaseH_sf"/>
</dbReference>
<evidence type="ECO:0000256" key="1">
    <source>
        <dbReference type="SAM" id="MobiDB-lite"/>
    </source>
</evidence>
<sequence length="395" mass="45410">MPGQGRVRARGPGRRAGPVRDAVRGAGAMRGAGPGRRAGPRRGQGRGVRMRGGGIPRAARTVVSDEIRATIIDHVINHGLSLREAGERVQPNLRRSTVASIIRIFQQTNRMQHLPPSGGRGKLLSNDQKLAIVEMVVANNAIKLHEIQTRIVADHEIFDNIDSISLTTITRTLSKHRVRMKQLYTFPFERNSERVKELRRQYVQRVMELEANQAPHEFIYIDEAGFNLAKRRRPTANAGLLLHRCQVGPYNTKRLLAFLNDLHQRLVPEQDQEGDNMRTFVITWDNVAFHHSQAITAWLEVHPRLVSLFLPPYSPFLNPIEEFFSAWRWKVYDHQPHDQMSLLEAMDADCRDITVDDCQGWIRHTRRFYPRCIALDNIRCDVDENMWPNPEDRRD</sequence>
<feature type="domain" description="Tc1-like transposase DDE" evidence="2">
    <location>
        <begin position="248"/>
        <end position="338"/>
    </location>
</feature>
<name>A0ABQ8LPZ9_LABRO</name>
<comment type="caution">
    <text evidence="3">The sequence shown here is derived from an EMBL/GenBank/DDBJ whole genome shotgun (WGS) entry which is preliminary data.</text>
</comment>
<feature type="region of interest" description="Disordered" evidence="1">
    <location>
        <begin position="1"/>
        <end position="53"/>
    </location>
</feature>
<reference evidence="3 4" key="1">
    <citation type="submission" date="2022-01" db="EMBL/GenBank/DDBJ databases">
        <title>A high-quality chromosome-level genome assembly of rohu carp, Labeo rohita.</title>
        <authorList>
            <person name="Arick M.A. II"/>
            <person name="Hsu C.-Y."/>
            <person name="Magbanua Z."/>
            <person name="Pechanova O."/>
            <person name="Grover C."/>
            <person name="Miller E."/>
            <person name="Thrash A."/>
            <person name="Ezzel L."/>
            <person name="Alam S."/>
            <person name="Benzie J."/>
            <person name="Hamilton M."/>
            <person name="Karsi A."/>
            <person name="Lawrence M.L."/>
            <person name="Peterson D.G."/>
        </authorList>
    </citation>
    <scope>NUCLEOTIDE SEQUENCE [LARGE SCALE GENOMIC DNA]</scope>
    <source>
        <strain evidence="4">BAU-BD-2019</strain>
        <tissue evidence="3">Blood</tissue>
    </source>
</reference>
<feature type="compositionally biased region" description="Low complexity" evidence="1">
    <location>
        <begin position="15"/>
        <end position="27"/>
    </location>
</feature>
<dbReference type="InterPro" id="IPR038717">
    <property type="entry name" value="Tc1-like_DDE_dom"/>
</dbReference>
<dbReference type="PANTHER" id="PTHR46564:SF1">
    <property type="entry name" value="TRANSPOSASE"/>
    <property type="match status" value="1"/>
</dbReference>
<gene>
    <name evidence="3" type="ORF">H4Q32_006013</name>
</gene>
<dbReference type="PANTHER" id="PTHR46564">
    <property type="entry name" value="TRANSPOSASE"/>
    <property type="match status" value="1"/>
</dbReference>
<evidence type="ECO:0000259" key="2">
    <source>
        <dbReference type="Pfam" id="PF13358"/>
    </source>
</evidence>
<dbReference type="SUPFAM" id="SSF46689">
    <property type="entry name" value="Homeodomain-like"/>
    <property type="match status" value="1"/>
</dbReference>
<dbReference type="EMBL" id="JACTAM010000019">
    <property type="protein sequence ID" value="KAI2652733.1"/>
    <property type="molecule type" value="Genomic_DNA"/>
</dbReference>
<protein>
    <submittedName>
        <fullName evidence="3">Insertion element IS630 uncharacterized 39 kDa protein</fullName>
    </submittedName>
</protein>
<dbReference type="InterPro" id="IPR009057">
    <property type="entry name" value="Homeodomain-like_sf"/>
</dbReference>
<proteinExistence type="predicted"/>